<accession>A0AA39IPB3</accession>
<dbReference type="AlphaFoldDB" id="A0AA39IPB3"/>
<feature type="region of interest" description="Disordered" evidence="1">
    <location>
        <begin position="1"/>
        <end position="24"/>
    </location>
</feature>
<dbReference type="Proteomes" id="UP001175271">
    <property type="component" value="Unassembled WGS sequence"/>
</dbReference>
<feature type="region of interest" description="Disordered" evidence="1">
    <location>
        <begin position="197"/>
        <end position="246"/>
    </location>
</feature>
<keyword evidence="3" id="KW-1185">Reference proteome</keyword>
<dbReference type="EMBL" id="JAUCMV010000001">
    <property type="protein sequence ID" value="KAK0427973.1"/>
    <property type="molecule type" value="Genomic_DNA"/>
</dbReference>
<proteinExistence type="predicted"/>
<protein>
    <submittedName>
        <fullName evidence="2">Uncharacterized protein</fullName>
    </submittedName>
</protein>
<evidence type="ECO:0000256" key="1">
    <source>
        <dbReference type="SAM" id="MobiDB-lite"/>
    </source>
</evidence>
<name>A0AA39IPB3_9BILA</name>
<comment type="caution">
    <text evidence="2">The sequence shown here is derived from an EMBL/GenBank/DDBJ whole genome shotgun (WGS) entry which is preliminary data.</text>
</comment>
<gene>
    <name evidence="2" type="ORF">QR680_010522</name>
</gene>
<reference evidence="2" key="1">
    <citation type="submission" date="2023-06" db="EMBL/GenBank/DDBJ databases">
        <title>Genomic analysis of the entomopathogenic nematode Steinernema hermaphroditum.</title>
        <authorList>
            <person name="Schwarz E.M."/>
            <person name="Heppert J.K."/>
            <person name="Baniya A."/>
            <person name="Schwartz H.T."/>
            <person name="Tan C.-H."/>
            <person name="Antoshechkin I."/>
            <person name="Sternberg P.W."/>
            <person name="Goodrich-Blair H."/>
            <person name="Dillman A.R."/>
        </authorList>
    </citation>
    <scope>NUCLEOTIDE SEQUENCE</scope>
    <source>
        <strain evidence="2">PS9179</strain>
        <tissue evidence="2">Whole animal</tissue>
    </source>
</reference>
<sequence>MRHRIVSSSTSKSVQPQTMHRNRRLRLMKTRRGATPTGSACLPRRSLHSHCRRRTAMFYKLASASGCVQSGENLRDRRTQRASPMTTPFADINHTRHRQTMIRIRPVSRLRSLVNNAMNCVLLLIALVNAQGEPELMDCDDSADPTEEMDWAPVVNQRITTPLPRRSLHSHCHRRTLIHRRLVSQLRSLVNNWASIQQPSADPTEEMDWDPVVEQTNNDSTDDGYHSDPESDDTNRTGRLPFSVVH</sequence>
<evidence type="ECO:0000313" key="3">
    <source>
        <dbReference type="Proteomes" id="UP001175271"/>
    </source>
</evidence>
<feature type="compositionally biased region" description="Polar residues" evidence="1">
    <location>
        <begin position="1"/>
        <end position="19"/>
    </location>
</feature>
<organism evidence="2 3">
    <name type="scientific">Steinernema hermaphroditum</name>
    <dbReference type="NCBI Taxonomy" id="289476"/>
    <lineage>
        <taxon>Eukaryota</taxon>
        <taxon>Metazoa</taxon>
        <taxon>Ecdysozoa</taxon>
        <taxon>Nematoda</taxon>
        <taxon>Chromadorea</taxon>
        <taxon>Rhabditida</taxon>
        <taxon>Tylenchina</taxon>
        <taxon>Panagrolaimomorpha</taxon>
        <taxon>Strongyloidoidea</taxon>
        <taxon>Steinernematidae</taxon>
        <taxon>Steinernema</taxon>
    </lineage>
</organism>
<feature type="compositionally biased region" description="Basic and acidic residues" evidence="1">
    <location>
        <begin position="223"/>
        <end position="236"/>
    </location>
</feature>
<evidence type="ECO:0000313" key="2">
    <source>
        <dbReference type="EMBL" id="KAK0427973.1"/>
    </source>
</evidence>